<dbReference type="Proteomes" id="UP001159363">
    <property type="component" value="Chromosome 9"/>
</dbReference>
<dbReference type="EMBL" id="JARBHB010000010">
    <property type="protein sequence ID" value="KAJ8874269.1"/>
    <property type="molecule type" value="Genomic_DNA"/>
</dbReference>
<name>A0ABQ9GQI9_9NEOP</name>
<accession>A0ABQ9GQI9</accession>
<comment type="caution">
    <text evidence="2">The sequence shown here is derived from an EMBL/GenBank/DDBJ whole genome shotgun (WGS) entry which is preliminary data.</text>
</comment>
<reference evidence="2 3" key="1">
    <citation type="submission" date="2023-02" db="EMBL/GenBank/DDBJ databases">
        <title>LHISI_Scaffold_Assembly.</title>
        <authorList>
            <person name="Stuart O.P."/>
            <person name="Cleave R."/>
            <person name="Magrath M.J.L."/>
            <person name="Mikheyev A.S."/>
        </authorList>
    </citation>
    <scope>NUCLEOTIDE SEQUENCE [LARGE SCALE GENOMIC DNA]</scope>
    <source>
        <strain evidence="2">Daus_M_001</strain>
        <tissue evidence="2">Leg muscle</tissue>
    </source>
</reference>
<keyword evidence="3" id="KW-1185">Reference proteome</keyword>
<evidence type="ECO:0000313" key="3">
    <source>
        <dbReference type="Proteomes" id="UP001159363"/>
    </source>
</evidence>
<organism evidence="2 3">
    <name type="scientific">Dryococelus australis</name>
    <dbReference type="NCBI Taxonomy" id="614101"/>
    <lineage>
        <taxon>Eukaryota</taxon>
        <taxon>Metazoa</taxon>
        <taxon>Ecdysozoa</taxon>
        <taxon>Arthropoda</taxon>
        <taxon>Hexapoda</taxon>
        <taxon>Insecta</taxon>
        <taxon>Pterygota</taxon>
        <taxon>Neoptera</taxon>
        <taxon>Polyneoptera</taxon>
        <taxon>Phasmatodea</taxon>
        <taxon>Verophasmatodea</taxon>
        <taxon>Anareolatae</taxon>
        <taxon>Phasmatidae</taxon>
        <taxon>Eurycanthinae</taxon>
        <taxon>Dryococelus</taxon>
    </lineage>
</organism>
<protein>
    <submittedName>
        <fullName evidence="2">Uncharacterized protein</fullName>
    </submittedName>
</protein>
<dbReference type="PANTHER" id="PTHR15000">
    <property type="entry name" value="ERYTHROID DIFFERENTIATION-RELATED FACTOR 1"/>
    <property type="match status" value="1"/>
</dbReference>
<feature type="region of interest" description="Disordered" evidence="1">
    <location>
        <begin position="163"/>
        <end position="197"/>
    </location>
</feature>
<evidence type="ECO:0000313" key="2">
    <source>
        <dbReference type="EMBL" id="KAJ8874269.1"/>
    </source>
</evidence>
<evidence type="ECO:0000256" key="1">
    <source>
        <dbReference type="SAM" id="MobiDB-lite"/>
    </source>
</evidence>
<sequence length="368" mass="41453">MLSDLYIPADTDPLSPELSTTLEEGVEDGRLGEEEEEVTGPTSVALETLCQAGKLHCKKSPRGTRRGSAPQRSLCVDVQERCCMALQQVVAGLQCLQFFECDESDSKPPECSQKHVRTEEKHLEEEENQKMAYPFQAIPMPYASLSKPNILAAEPVNKNLQNISSKKISGSRRKKKDGRFAKAVPESHTSTSEKDTKTIVENRRNEDLEEQIDTSPKALLCKSNAEALPTWQQPSAHVNISWKIHLRTLLYEKARLVYATLAEHAFASECYGKLLRYVSAALRCHFMLEQLQGDAPSQELVSHLLTRVADACFMMAQHWGQIEHIRNDCVNMSDDDQYILRDTEIDGSVKGKFGLVKRTYEKSYFVSI</sequence>
<gene>
    <name evidence="2" type="ORF">PR048_025112</name>
</gene>
<dbReference type="PANTHER" id="PTHR15000:SF1">
    <property type="entry name" value="ERYTHROID DIFFERENTIATION-RELATED FACTOR 1"/>
    <property type="match status" value="1"/>
</dbReference>
<proteinExistence type="predicted"/>